<feature type="compositionally biased region" description="Basic and acidic residues" evidence="1">
    <location>
        <begin position="94"/>
        <end position="106"/>
    </location>
</feature>
<evidence type="ECO:0008006" key="5">
    <source>
        <dbReference type="Google" id="ProtNLM"/>
    </source>
</evidence>
<evidence type="ECO:0000313" key="3">
    <source>
        <dbReference type="EMBL" id="SPR96679.1"/>
    </source>
</evidence>
<feature type="region of interest" description="Disordered" evidence="1">
    <location>
        <begin position="65"/>
        <end position="118"/>
    </location>
</feature>
<feature type="compositionally biased region" description="Polar residues" evidence="1">
    <location>
        <begin position="80"/>
        <end position="93"/>
    </location>
</feature>
<proteinExistence type="predicted"/>
<evidence type="ECO:0000256" key="2">
    <source>
        <dbReference type="SAM" id="SignalP"/>
    </source>
</evidence>
<feature type="signal peptide" evidence="2">
    <location>
        <begin position="1"/>
        <end position="33"/>
    </location>
</feature>
<organism evidence="3 4">
    <name type="scientific">Cupriavidus taiwanensis</name>
    <dbReference type="NCBI Taxonomy" id="164546"/>
    <lineage>
        <taxon>Bacteria</taxon>
        <taxon>Pseudomonadati</taxon>
        <taxon>Pseudomonadota</taxon>
        <taxon>Betaproteobacteria</taxon>
        <taxon>Burkholderiales</taxon>
        <taxon>Burkholderiaceae</taxon>
        <taxon>Cupriavidus</taxon>
    </lineage>
</organism>
<evidence type="ECO:0000313" key="4">
    <source>
        <dbReference type="Proteomes" id="UP000256805"/>
    </source>
</evidence>
<feature type="chain" id="PRO_5016821722" description="Secreted protein" evidence="2">
    <location>
        <begin position="34"/>
        <end position="118"/>
    </location>
</feature>
<feature type="compositionally biased region" description="Basic residues" evidence="1">
    <location>
        <begin position="107"/>
        <end position="118"/>
    </location>
</feature>
<keyword evidence="2" id="KW-0732">Signal</keyword>
<accession>A0A375IX14</accession>
<dbReference type="EMBL" id="OVTA01000008">
    <property type="protein sequence ID" value="SPR96679.1"/>
    <property type="molecule type" value="Genomic_DNA"/>
</dbReference>
<dbReference type="Proteomes" id="UP000256805">
    <property type="component" value="Unassembled WGS sequence"/>
</dbReference>
<evidence type="ECO:0000256" key="1">
    <source>
        <dbReference type="SAM" id="MobiDB-lite"/>
    </source>
</evidence>
<gene>
    <name evidence="3" type="ORF">CBM2634_A160035</name>
</gene>
<dbReference type="PROSITE" id="PS51257">
    <property type="entry name" value="PROKAR_LIPOPROTEIN"/>
    <property type="match status" value="1"/>
</dbReference>
<protein>
    <recommendedName>
        <fullName evidence="5">Secreted protein</fullName>
    </recommendedName>
</protein>
<sequence>MAWTRPAFWRRSGQACACAIASGCCPWITRAMAACCCARRTRWKSRVKQGRQWWRKPWRLCWREAGNGKQAGHKRKQEQQNDNRIQGAQAGHQSRQEQASRDGDGRHRGRGHRGHRRH</sequence>
<dbReference type="AlphaFoldDB" id="A0A375IX14"/>
<name>A0A375IX14_9BURK</name>
<reference evidence="3 4" key="1">
    <citation type="submission" date="2018-01" db="EMBL/GenBank/DDBJ databases">
        <authorList>
            <person name="Gaut B.S."/>
            <person name="Morton B.R."/>
            <person name="Clegg M.T."/>
            <person name="Duvall M.R."/>
        </authorList>
    </citation>
    <scope>NUCLEOTIDE SEQUENCE [LARGE SCALE GENOMIC DNA]</scope>
    <source>
        <strain evidence="3">Cupriavidus taiwanensis cmp 52</strain>
    </source>
</reference>